<dbReference type="SUPFAM" id="SSF63748">
    <property type="entry name" value="Tudor/PWWP/MBT"/>
    <property type="match status" value="1"/>
</dbReference>
<evidence type="ECO:0000313" key="8">
    <source>
        <dbReference type="Proteomes" id="UP001497497"/>
    </source>
</evidence>
<dbReference type="InterPro" id="IPR000719">
    <property type="entry name" value="Prot_kinase_dom"/>
</dbReference>
<keyword evidence="1" id="KW-0694">RNA-binding</keyword>
<dbReference type="InterPro" id="IPR000504">
    <property type="entry name" value="RRM_dom"/>
</dbReference>
<evidence type="ECO:0000256" key="2">
    <source>
        <dbReference type="SAM" id="Coils"/>
    </source>
</evidence>
<dbReference type="SMART" id="SM00360">
    <property type="entry name" value="RRM"/>
    <property type="match status" value="1"/>
</dbReference>
<comment type="caution">
    <text evidence="7">The sequence shown here is derived from an EMBL/GenBank/DDBJ whole genome shotgun (WGS) entry which is preliminary data.</text>
</comment>
<dbReference type="SMART" id="SM00333">
    <property type="entry name" value="TUDOR"/>
    <property type="match status" value="1"/>
</dbReference>
<evidence type="ECO:0000256" key="1">
    <source>
        <dbReference type="PROSITE-ProRule" id="PRU00176"/>
    </source>
</evidence>
<dbReference type="InterPro" id="IPR035437">
    <property type="entry name" value="SNase_OB-fold_sf"/>
</dbReference>
<feature type="region of interest" description="Disordered" evidence="3">
    <location>
        <begin position="1024"/>
        <end position="1049"/>
    </location>
</feature>
<name>A0AAV2H2M0_LYMST</name>
<dbReference type="PROSITE" id="PS50011">
    <property type="entry name" value="PROTEIN_KINASE_DOM"/>
    <property type="match status" value="1"/>
</dbReference>
<dbReference type="CDD" id="cd20430">
    <property type="entry name" value="Tudor_TDRD8"/>
    <property type="match status" value="1"/>
</dbReference>
<feature type="domain" description="Protein kinase" evidence="4">
    <location>
        <begin position="768"/>
        <end position="1011"/>
    </location>
</feature>
<dbReference type="Proteomes" id="UP001497497">
    <property type="component" value="Unassembled WGS sequence"/>
</dbReference>
<dbReference type="SUPFAM" id="SSF54928">
    <property type="entry name" value="RNA-binding domain, RBD"/>
    <property type="match status" value="1"/>
</dbReference>
<feature type="coiled-coil region" evidence="2">
    <location>
        <begin position="676"/>
        <end position="729"/>
    </location>
</feature>
<feature type="region of interest" description="Disordered" evidence="3">
    <location>
        <begin position="1150"/>
        <end position="1179"/>
    </location>
</feature>
<proteinExistence type="predicted"/>
<evidence type="ECO:0000256" key="3">
    <source>
        <dbReference type="SAM" id="MobiDB-lite"/>
    </source>
</evidence>
<gene>
    <name evidence="7" type="ORF">GSLYS_00001593001</name>
</gene>
<dbReference type="SUPFAM" id="SSF50199">
    <property type="entry name" value="Staphylococcal nuclease"/>
    <property type="match status" value="1"/>
</dbReference>
<dbReference type="InterPro" id="IPR002999">
    <property type="entry name" value="Tudor"/>
</dbReference>
<keyword evidence="8" id="KW-1185">Reference proteome</keyword>
<dbReference type="InterPro" id="IPR012677">
    <property type="entry name" value="Nucleotide-bd_a/b_plait_sf"/>
</dbReference>
<dbReference type="Gene3D" id="1.10.510.10">
    <property type="entry name" value="Transferase(Phosphotransferase) domain 1"/>
    <property type="match status" value="1"/>
</dbReference>
<sequence>MSTIPPKGKVITFDVFVGNLPPDADQKKVGKIFSKYGEVHNIWVNTSSDGGRFGLVKFFCEQDALKAIEEVNGTSFEGGNKMLVKKAAKRGAPVPRKEGESEETGEKYEDGKLQTILMKQRNPDIGESAVPSFESNTGQQMKRETERILISHVETPIMMWGQKSSGDSINELTSILEQLAIICPEAPKLSGKPEPEKIYGAQYSVDACWYRCVVRYTFNSERVKVQYIDFGNTEELDPSTLVELPKSLTALPPCAIKYMLHSLWCNNNQDANALKFLREIVEGKEADVFTTARLSDHTGFFAEIFIAGVSINEKMLESGFAFKKPGLEQRGLKSRPLGASGDAGATNNVKVAFPNLRDGPRKFDSEKDEISNLRWKLKNLQTEYTSLSNKAQENDMSSQIKNLQALSSMVRKLRNQFPLDKETPLDTALVLVQGPGKIGIHMAQSIPEVCKSISAYKSAQDEIRKCSDSAILKEKTEARDLQKKELFDRLAVAIEELNKVPLQDRGKQVQDIVSALTKHYDSFTKFTVPQLPLIESLLPSFEEWKGKKKGDIVGARRYSDTMESSVNGVLEKLKSSISLNLELEDEEMTDDLDSTLKLYAKALHQEISVADTENSPDAIFIATLVQALLNDLREESSCVDHLSNVLHEFTSLKDQIAPWLNSTPSTNELQIVRSKLKNMKSKLRHKLADKVDAEENQDSQELEEIAKDLENIRNNIHKALKEEDKLLADLSELASAHFPELINGESDTGFATYITYKGLVKLSHAPDQYTMTPVGSNLSGMFVSQLDNEPVFIKEYFLGSASKLNREEFLSQMALYSNASSLYLEPVLTVFFDKDNRHAYVEVKKRGQLLSTMVEAAPLTKQQCQSIVKSLCIALQGLHLFNFVHGQIQPEYVVVDDDGTARLLPPDFSMTDADRCRSRYTTSSGVEITAPEMKQNKMSSEPSHSLDVFCLGLLALWMHHPNISFSETRDGTVDFSSLPLDRHLGIFLMKVMHPNPVLRPTAENCLRSEYLCMPVAPESQSQNVSIYGDGKLGQEPSYGRNSASPASVLSQNSNDGLVFAESGAGIQMIANTRVPPPPIAMDNSSPAANTVNSSLPPSLQHPGPSVPVAQQQQMLQMQQQQLQQQLQQQQLQQQQQYQLQQLQQQYVQQQHQADQQQNPSINSYEPNVSQNQADDNGAFEIGTFDPNAYEVVTSPQPLSAMRTEDEVLEENGGCPDKTQTLGADSEPGSGETNENKEEKTEDELRDTEDDDEWVEEDN</sequence>
<dbReference type="GO" id="GO:0004672">
    <property type="term" value="F:protein kinase activity"/>
    <property type="evidence" value="ECO:0007669"/>
    <property type="project" value="InterPro"/>
</dbReference>
<dbReference type="GO" id="GO:0005524">
    <property type="term" value="F:ATP binding"/>
    <property type="evidence" value="ECO:0007669"/>
    <property type="project" value="InterPro"/>
</dbReference>
<dbReference type="PANTHER" id="PTHR22948">
    <property type="entry name" value="TUDOR DOMAIN CONTAINING PROTEIN"/>
    <property type="match status" value="1"/>
</dbReference>
<dbReference type="InterPro" id="IPR011009">
    <property type="entry name" value="Kinase-like_dom_sf"/>
</dbReference>
<dbReference type="InterPro" id="IPR050621">
    <property type="entry name" value="Tudor_domain_containing"/>
</dbReference>
<feature type="compositionally biased region" description="Polar residues" evidence="3">
    <location>
        <begin position="1158"/>
        <end position="1174"/>
    </location>
</feature>
<organism evidence="7 8">
    <name type="scientific">Lymnaea stagnalis</name>
    <name type="common">Great pond snail</name>
    <name type="synonym">Helix stagnalis</name>
    <dbReference type="NCBI Taxonomy" id="6523"/>
    <lineage>
        <taxon>Eukaryota</taxon>
        <taxon>Metazoa</taxon>
        <taxon>Spiralia</taxon>
        <taxon>Lophotrochozoa</taxon>
        <taxon>Mollusca</taxon>
        <taxon>Gastropoda</taxon>
        <taxon>Heterobranchia</taxon>
        <taxon>Euthyneura</taxon>
        <taxon>Panpulmonata</taxon>
        <taxon>Hygrophila</taxon>
        <taxon>Lymnaeoidea</taxon>
        <taxon>Lymnaeidae</taxon>
        <taxon>Lymnaea</taxon>
    </lineage>
</organism>
<dbReference type="Gene3D" id="3.30.70.330">
    <property type="match status" value="1"/>
</dbReference>
<dbReference type="PROSITE" id="PS50304">
    <property type="entry name" value="TUDOR"/>
    <property type="match status" value="1"/>
</dbReference>
<feature type="region of interest" description="Disordered" evidence="3">
    <location>
        <begin position="87"/>
        <end position="107"/>
    </location>
</feature>
<dbReference type="Gene3D" id="2.30.30.140">
    <property type="match status" value="1"/>
</dbReference>
<dbReference type="PROSITE" id="PS50102">
    <property type="entry name" value="RRM"/>
    <property type="match status" value="1"/>
</dbReference>
<feature type="region of interest" description="Disordered" evidence="3">
    <location>
        <begin position="1071"/>
        <end position="1110"/>
    </location>
</feature>
<feature type="domain" description="RRM" evidence="5">
    <location>
        <begin position="13"/>
        <end position="89"/>
    </location>
</feature>
<dbReference type="InterPro" id="IPR047383">
    <property type="entry name" value="Tudor_TDRD8"/>
</dbReference>
<dbReference type="EMBL" id="CAXITT010000017">
    <property type="protein sequence ID" value="CAL1527416.1"/>
    <property type="molecule type" value="Genomic_DNA"/>
</dbReference>
<reference evidence="7 8" key="1">
    <citation type="submission" date="2024-04" db="EMBL/GenBank/DDBJ databases">
        <authorList>
            <consortium name="Genoscope - CEA"/>
            <person name="William W."/>
        </authorList>
    </citation>
    <scope>NUCLEOTIDE SEQUENCE [LARGE SCALE GENOMIC DNA]</scope>
</reference>
<evidence type="ECO:0000259" key="6">
    <source>
        <dbReference type="PROSITE" id="PS50304"/>
    </source>
</evidence>
<dbReference type="Gene3D" id="2.40.50.90">
    <property type="match status" value="1"/>
</dbReference>
<feature type="compositionally biased region" description="Basic and acidic residues" evidence="3">
    <location>
        <begin position="95"/>
        <end position="107"/>
    </location>
</feature>
<feature type="compositionally biased region" description="Acidic residues" evidence="3">
    <location>
        <begin position="1240"/>
        <end position="1258"/>
    </location>
</feature>
<accession>A0AAV2H2M0</accession>
<evidence type="ECO:0000259" key="5">
    <source>
        <dbReference type="PROSITE" id="PS50102"/>
    </source>
</evidence>
<dbReference type="SMART" id="SM00220">
    <property type="entry name" value="S_TKc"/>
    <property type="match status" value="1"/>
</dbReference>
<feature type="compositionally biased region" description="Polar residues" evidence="3">
    <location>
        <begin position="1039"/>
        <end position="1049"/>
    </location>
</feature>
<dbReference type="SUPFAM" id="SSF56112">
    <property type="entry name" value="Protein kinase-like (PK-like)"/>
    <property type="match status" value="1"/>
</dbReference>
<feature type="region of interest" description="Disordered" evidence="3">
    <location>
        <begin position="1202"/>
        <end position="1258"/>
    </location>
</feature>
<keyword evidence="2" id="KW-0175">Coiled coil</keyword>
<evidence type="ECO:0000313" key="7">
    <source>
        <dbReference type="EMBL" id="CAL1527416.1"/>
    </source>
</evidence>
<dbReference type="Pfam" id="PF00076">
    <property type="entry name" value="RRM_1"/>
    <property type="match status" value="1"/>
</dbReference>
<evidence type="ECO:0000259" key="4">
    <source>
        <dbReference type="PROSITE" id="PS50011"/>
    </source>
</evidence>
<dbReference type="Pfam" id="PF00567">
    <property type="entry name" value="TUDOR"/>
    <property type="match status" value="1"/>
</dbReference>
<dbReference type="FunFam" id="2.30.30.140:FF:000018">
    <property type="entry name" value="Serine/threonine-protein kinase 31"/>
    <property type="match status" value="1"/>
</dbReference>
<feature type="compositionally biased region" description="Polar residues" evidence="3">
    <location>
        <begin position="1082"/>
        <end position="1097"/>
    </location>
</feature>
<feature type="coiled-coil region" evidence="2">
    <location>
        <begin position="363"/>
        <end position="390"/>
    </location>
</feature>
<dbReference type="InterPro" id="IPR035979">
    <property type="entry name" value="RBD_domain_sf"/>
</dbReference>
<protein>
    <submittedName>
        <fullName evidence="7">Uncharacterized protein</fullName>
    </submittedName>
</protein>
<dbReference type="Pfam" id="PF00069">
    <property type="entry name" value="Pkinase"/>
    <property type="match status" value="1"/>
</dbReference>
<dbReference type="GO" id="GO:0003723">
    <property type="term" value="F:RNA binding"/>
    <property type="evidence" value="ECO:0007669"/>
    <property type="project" value="UniProtKB-UniRule"/>
</dbReference>
<feature type="domain" description="Tudor" evidence="6">
    <location>
        <begin position="192"/>
        <end position="251"/>
    </location>
</feature>
<dbReference type="PANTHER" id="PTHR22948:SF73">
    <property type="entry name" value="SERINE_THREONINE-PROTEIN KINASE 31"/>
    <property type="match status" value="1"/>
</dbReference>
<dbReference type="AlphaFoldDB" id="A0AAV2H2M0"/>